<evidence type="ECO:0000313" key="2">
    <source>
        <dbReference type="EMBL" id="MEV4289611.1"/>
    </source>
</evidence>
<proteinExistence type="predicted"/>
<evidence type="ECO:0008006" key="4">
    <source>
        <dbReference type="Google" id="ProtNLM"/>
    </source>
</evidence>
<name>A0ABV3HAQ7_9ACTN</name>
<sequence length="560" mass="58640">MRRSVRDSRSLARPYRDLVWLAYLVLPPSAGEERRLVLAHRLAAAALARHRGRDQARLRRTVLRRALRARILPWSGRLARLEVVPATTRGADAAFTEELMALRPGARAAYALLRLEGRPAGEVATILAGARVADPGGALAQVAALEGRFGDGAAAMFRPSSDPTLARCYGRLPGGRPRARLVAGAVAAALAAAVAAAVVFGTPGVVAVGAAGEPPGPAVVSAAPGAWRRGTELDLSTWEPRGALTGDAALVGRALRAWGRRTGQLLYAGRVDGATVVLARDGEQVARYTEAGGPGRLEVFPAPRARPGGAPPLTLRVTAAGSRYLVPPWVRELSAAPLSGRSPAWRPVGIEGGVTAPVTVPVPAAGGRCLRGPMLRLRAPEIAPGLPYTMLDLGGISPAEARYRPPEGGPLDGFSVWKGLGCAAEWPAGGAEVAAAWEFWRGALPEGARGRWICLRLADARGGSVVRGVLFSTSRGRTSALRTGGRSGTWDCSRLRRDVVAGAWWRAPSGRHYYVAAGSRGVARITLDGRTTPGPYAVTRTRVAALSAASEPGEEVAVLR</sequence>
<keyword evidence="3" id="KW-1185">Reference proteome</keyword>
<evidence type="ECO:0000256" key="1">
    <source>
        <dbReference type="SAM" id="Phobius"/>
    </source>
</evidence>
<dbReference type="RefSeq" id="WP_364455979.1">
    <property type="nucleotide sequence ID" value="NZ_JBFARM010000009.1"/>
</dbReference>
<keyword evidence="1" id="KW-0812">Transmembrane</keyword>
<protein>
    <recommendedName>
        <fullName evidence="4">Sigma-70 family RNA polymerase sigma factor</fullName>
    </recommendedName>
</protein>
<reference evidence="2 3" key="1">
    <citation type="submission" date="2024-06" db="EMBL/GenBank/DDBJ databases">
        <title>The Natural Products Discovery Center: Release of the First 8490 Sequenced Strains for Exploring Actinobacteria Biosynthetic Diversity.</title>
        <authorList>
            <person name="Kalkreuter E."/>
            <person name="Kautsar S.A."/>
            <person name="Yang D."/>
            <person name="Bader C.D."/>
            <person name="Teijaro C.N."/>
            <person name="Fluegel L."/>
            <person name="Davis C.M."/>
            <person name="Simpson J.R."/>
            <person name="Lauterbach L."/>
            <person name="Steele A.D."/>
            <person name="Gui C."/>
            <person name="Meng S."/>
            <person name="Li G."/>
            <person name="Viehrig K."/>
            <person name="Ye F."/>
            <person name="Su P."/>
            <person name="Kiefer A.F."/>
            <person name="Nichols A."/>
            <person name="Cepeda A.J."/>
            <person name="Yan W."/>
            <person name="Fan B."/>
            <person name="Jiang Y."/>
            <person name="Adhikari A."/>
            <person name="Zheng C.-J."/>
            <person name="Schuster L."/>
            <person name="Cowan T.M."/>
            <person name="Smanski M.J."/>
            <person name="Chevrette M.G."/>
            <person name="De Carvalho L.P.S."/>
            <person name="Shen B."/>
        </authorList>
    </citation>
    <scope>NUCLEOTIDE SEQUENCE [LARGE SCALE GENOMIC DNA]</scope>
    <source>
        <strain evidence="2 3">NPDC049574</strain>
    </source>
</reference>
<organism evidence="2 3">
    <name type="scientific">Nonomuraea bangladeshensis</name>
    <dbReference type="NCBI Taxonomy" id="404385"/>
    <lineage>
        <taxon>Bacteria</taxon>
        <taxon>Bacillati</taxon>
        <taxon>Actinomycetota</taxon>
        <taxon>Actinomycetes</taxon>
        <taxon>Streptosporangiales</taxon>
        <taxon>Streptosporangiaceae</taxon>
        <taxon>Nonomuraea</taxon>
    </lineage>
</organism>
<keyword evidence="1" id="KW-1133">Transmembrane helix</keyword>
<dbReference type="EMBL" id="JBFARM010000009">
    <property type="protein sequence ID" value="MEV4289611.1"/>
    <property type="molecule type" value="Genomic_DNA"/>
</dbReference>
<dbReference type="Proteomes" id="UP001552427">
    <property type="component" value="Unassembled WGS sequence"/>
</dbReference>
<accession>A0ABV3HAQ7</accession>
<evidence type="ECO:0000313" key="3">
    <source>
        <dbReference type="Proteomes" id="UP001552427"/>
    </source>
</evidence>
<feature type="transmembrane region" description="Helical" evidence="1">
    <location>
        <begin position="181"/>
        <end position="200"/>
    </location>
</feature>
<gene>
    <name evidence="2" type="ORF">AB0K40_29260</name>
</gene>
<comment type="caution">
    <text evidence="2">The sequence shown here is derived from an EMBL/GenBank/DDBJ whole genome shotgun (WGS) entry which is preliminary data.</text>
</comment>
<keyword evidence="1" id="KW-0472">Membrane</keyword>